<dbReference type="STRING" id="913024.SAMN05421741_101110"/>
<organism evidence="1 2">
    <name type="scientific">Paenimyroides ummariense</name>
    <dbReference type="NCBI Taxonomy" id="913024"/>
    <lineage>
        <taxon>Bacteria</taxon>
        <taxon>Pseudomonadati</taxon>
        <taxon>Bacteroidota</taxon>
        <taxon>Flavobacteriia</taxon>
        <taxon>Flavobacteriales</taxon>
        <taxon>Flavobacteriaceae</taxon>
        <taxon>Paenimyroides</taxon>
    </lineage>
</organism>
<evidence type="ECO:0000313" key="2">
    <source>
        <dbReference type="Proteomes" id="UP000199036"/>
    </source>
</evidence>
<protein>
    <submittedName>
        <fullName evidence="1">Uncharacterized protein</fullName>
    </submittedName>
</protein>
<sequence>MRSFITIFALLISYISFSQVRKEVDNGIFVTFPTVPTYTIKGYVTTYSKITENVSYAVSVIRDAFPKYDEYLKAQINFTSSEKALVTNNFLNGLVEGTLKQSDAEGTTKDIKIGQYSGKKVVFSAINPTTGERTNREVIIISVKEKAIVFLAMHNKVSVSNSAKLEVEKFLNSISTAK</sequence>
<reference evidence="2" key="1">
    <citation type="submission" date="2016-10" db="EMBL/GenBank/DDBJ databases">
        <authorList>
            <person name="Varghese N."/>
            <person name="Submissions S."/>
        </authorList>
    </citation>
    <scope>NUCLEOTIDE SEQUENCE [LARGE SCALE GENOMIC DNA]</scope>
    <source>
        <strain evidence="2">DS-12</strain>
    </source>
</reference>
<accession>A0A1I4W7T3</accession>
<name>A0A1I4W7T3_9FLAO</name>
<dbReference type="RefSeq" id="WP_091517453.1">
    <property type="nucleotide sequence ID" value="NZ_FOVI01000001.1"/>
</dbReference>
<dbReference type="AlphaFoldDB" id="A0A1I4W7T3"/>
<dbReference type="EMBL" id="FOVI01000001">
    <property type="protein sequence ID" value="SFN09708.1"/>
    <property type="molecule type" value="Genomic_DNA"/>
</dbReference>
<gene>
    <name evidence="1" type="ORF">SAMN05421741_101110</name>
</gene>
<proteinExistence type="predicted"/>
<dbReference type="OrthoDB" id="1150900at2"/>
<evidence type="ECO:0000313" key="1">
    <source>
        <dbReference type="EMBL" id="SFN09708.1"/>
    </source>
</evidence>
<dbReference type="Proteomes" id="UP000199036">
    <property type="component" value="Unassembled WGS sequence"/>
</dbReference>
<keyword evidence="2" id="KW-1185">Reference proteome</keyword>